<gene>
    <name evidence="7" type="ordered locus">Tnap_1096</name>
</gene>
<feature type="domain" description="RapZ C-terminal" evidence="6">
    <location>
        <begin position="160"/>
        <end position="279"/>
    </location>
</feature>
<dbReference type="KEGG" id="tnp:Tnap_1096"/>
<dbReference type="Proteomes" id="UP000000940">
    <property type="component" value="Chromosome"/>
</dbReference>
<dbReference type="InterPro" id="IPR005337">
    <property type="entry name" value="RapZ-like"/>
</dbReference>
<feature type="binding site" evidence="4">
    <location>
        <begin position="9"/>
        <end position="16"/>
    </location>
    <ligand>
        <name>ATP</name>
        <dbReference type="ChEBI" id="CHEBI:30616"/>
    </ligand>
</feature>
<dbReference type="PIRSF" id="PIRSF005052">
    <property type="entry name" value="P-loopkin"/>
    <property type="match status" value="1"/>
</dbReference>
<dbReference type="HAMAP" id="MF_00636">
    <property type="entry name" value="RapZ_like"/>
    <property type="match status" value="1"/>
</dbReference>
<evidence type="ECO:0000256" key="4">
    <source>
        <dbReference type="HAMAP-Rule" id="MF_00636"/>
    </source>
</evidence>
<evidence type="ECO:0008006" key="9">
    <source>
        <dbReference type="Google" id="ProtNLM"/>
    </source>
</evidence>
<evidence type="ECO:0000256" key="3">
    <source>
        <dbReference type="ARBA" id="ARBA00023134"/>
    </source>
</evidence>
<reference evidence="7 8" key="1">
    <citation type="submission" date="2009-12" db="EMBL/GenBank/DDBJ databases">
        <title>Complete sequence of Thermotoga petrophila RKU-1.</title>
        <authorList>
            <consortium name="US DOE Joint Genome Institute"/>
            <person name="Lucas S."/>
            <person name="Copeland A."/>
            <person name="Lapidus A."/>
            <person name="Glavina del Rio T."/>
            <person name="Dalin E."/>
            <person name="Tice H."/>
            <person name="Bruce D."/>
            <person name="Goodwin L."/>
            <person name="Pitluck S."/>
            <person name="Munk A.C."/>
            <person name="Brettin T."/>
            <person name="Detter J.C."/>
            <person name="Han C."/>
            <person name="Tapia R."/>
            <person name="Larimer F."/>
            <person name="Land M."/>
            <person name="Hauser L."/>
            <person name="Kyrpides N."/>
            <person name="Mikhailova N."/>
            <person name="Nelson K.E."/>
            <person name="Gogarten J.P."/>
            <person name="Noll K.M."/>
        </authorList>
    </citation>
    <scope>NUCLEOTIDE SEQUENCE [LARGE SCALE GENOMIC DNA]</scope>
    <source>
        <strain evidence="8">ATCC BAA-489 / DSM 13996 / JCM 10882 / RKU-10</strain>
    </source>
</reference>
<feature type="domain" description="RapZ-like N-terminal" evidence="5">
    <location>
        <begin position="4"/>
        <end position="153"/>
    </location>
</feature>
<evidence type="ECO:0000256" key="1">
    <source>
        <dbReference type="ARBA" id="ARBA00022741"/>
    </source>
</evidence>
<dbReference type="HOGENOM" id="CLU_059558_1_1_0"/>
<dbReference type="SMR" id="D2C897"/>
<evidence type="ECO:0000259" key="5">
    <source>
        <dbReference type="Pfam" id="PF03668"/>
    </source>
</evidence>
<keyword evidence="3 4" id="KW-0342">GTP-binding</keyword>
<dbReference type="InterPro" id="IPR053930">
    <property type="entry name" value="RapZ-like_N"/>
</dbReference>
<keyword evidence="8" id="KW-1185">Reference proteome</keyword>
<dbReference type="GO" id="GO:0005525">
    <property type="term" value="F:GTP binding"/>
    <property type="evidence" value="ECO:0007669"/>
    <property type="project" value="UniProtKB-UniRule"/>
</dbReference>
<proteinExistence type="inferred from homology"/>
<sequence length="281" mass="31925">MKRIVVVSGLSGAGKTTAMGFLEDLGYFCVDNVPGNILEELLKLFMSSDLEKMAMAIDVRSEHLGDPISTVERIKEKTNALVIFLEASTEELLRRYALTRRRHPLQKDGLGLEDAIEKEKEILSHIKEIADVVIDTTRMNTHQLRETLAHFLVNQAGGTSVRIMSFGFKHGIPMDADFVFDARFLPNPHYVPELSSKTGLDSEVEAYFKNYPVVEEFIEKIFEVLKVAIEEYQRTGRRIITVGIGCTGGKHRSVYITHRLKEMLEREGFTVIEKHRDIEKV</sequence>
<dbReference type="Pfam" id="PF03668">
    <property type="entry name" value="RapZ-like_N"/>
    <property type="match status" value="1"/>
</dbReference>
<dbReference type="AlphaFoldDB" id="D2C897"/>
<dbReference type="Pfam" id="PF22740">
    <property type="entry name" value="PapZ_C"/>
    <property type="match status" value="1"/>
</dbReference>
<evidence type="ECO:0000313" key="7">
    <source>
        <dbReference type="EMBL" id="ADA67183.1"/>
    </source>
</evidence>
<dbReference type="InterPro" id="IPR027417">
    <property type="entry name" value="P-loop_NTPase"/>
</dbReference>
<dbReference type="SUPFAM" id="SSF52540">
    <property type="entry name" value="P-loop containing nucleoside triphosphate hydrolases"/>
    <property type="match status" value="1"/>
</dbReference>
<keyword evidence="1 4" id="KW-0547">Nucleotide-binding</keyword>
<dbReference type="InterPro" id="IPR053931">
    <property type="entry name" value="RapZ_C"/>
</dbReference>
<protein>
    <recommendedName>
        <fullName evidence="9">Nucleotide-binding protein</fullName>
    </recommendedName>
</protein>
<dbReference type="Gene3D" id="3.40.50.300">
    <property type="entry name" value="P-loop containing nucleotide triphosphate hydrolases"/>
    <property type="match status" value="1"/>
</dbReference>
<dbReference type="PANTHER" id="PTHR30448:SF0">
    <property type="entry name" value="RNASE ADAPTER PROTEIN RAPZ"/>
    <property type="match status" value="1"/>
</dbReference>
<dbReference type="GO" id="GO:0005524">
    <property type="term" value="F:ATP binding"/>
    <property type="evidence" value="ECO:0007669"/>
    <property type="project" value="UniProtKB-UniRule"/>
</dbReference>
<name>D2C897_THEP2</name>
<evidence type="ECO:0000313" key="8">
    <source>
        <dbReference type="Proteomes" id="UP000000940"/>
    </source>
</evidence>
<dbReference type="RefSeq" id="WP_011943560.1">
    <property type="nucleotide sequence ID" value="NC_013642.1"/>
</dbReference>
<dbReference type="EMBL" id="CP001839">
    <property type="protein sequence ID" value="ADA67183.1"/>
    <property type="molecule type" value="Genomic_DNA"/>
</dbReference>
<dbReference type="NCBIfam" id="NF003828">
    <property type="entry name" value="PRK05416.1"/>
    <property type="match status" value="1"/>
</dbReference>
<keyword evidence="2 4" id="KW-0067">ATP-binding</keyword>
<accession>D2C897</accession>
<evidence type="ECO:0000259" key="6">
    <source>
        <dbReference type="Pfam" id="PF22740"/>
    </source>
</evidence>
<feature type="binding site" evidence="4">
    <location>
        <begin position="58"/>
        <end position="61"/>
    </location>
    <ligand>
        <name>GTP</name>
        <dbReference type="ChEBI" id="CHEBI:37565"/>
    </ligand>
</feature>
<dbReference type="PANTHER" id="PTHR30448">
    <property type="entry name" value="RNASE ADAPTER PROTEIN RAPZ"/>
    <property type="match status" value="1"/>
</dbReference>
<organism evidence="7 8">
    <name type="scientific">Thermotoga petrophila (strain ATCC BAA-489 / DSM 13996 / JCM 10882 / RKU-10)</name>
    <name type="common">Thermotoga naphthophila</name>
    <dbReference type="NCBI Taxonomy" id="590168"/>
    <lineage>
        <taxon>Bacteria</taxon>
        <taxon>Thermotogati</taxon>
        <taxon>Thermotogota</taxon>
        <taxon>Thermotogae</taxon>
        <taxon>Thermotogales</taxon>
        <taxon>Thermotogaceae</taxon>
        <taxon>Thermotoga</taxon>
    </lineage>
</organism>
<evidence type="ECO:0000256" key="2">
    <source>
        <dbReference type="ARBA" id="ARBA00022840"/>
    </source>
</evidence>